<sequence>MGVVDLGSPTAIFIQGVDVRRERVLPLLGGRQENLEYVDDGAPLVLLVPVSPPNGVGPAPADLVLDVDQHGDGQQCAGADEEEEAIEEEGHLDLLPLVLLVELVGSEAGNARLQPAGAQCDGVQCEVEDSHLQPVGPLAHAGHAWRRPKGRDLRRHR</sequence>
<dbReference type="EMBL" id="LR743602">
    <property type="protein sequence ID" value="CAA2632556.1"/>
    <property type="molecule type" value="Genomic_DNA"/>
</dbReference>
<evidence type="ECO:0000313" key="4">
    <source>
        <dbReference type="Proteomes" id="UP000663760"/>
    </source>
</evidence>
<protein>
    <submittedName>
        <fullName evidence="3">Uncharacterized protein</fullName>
    </submittedName>
</protein>
<reference evidence="3" key="1">
    <citation type="submission" date="2020-02" db="EMBL/GenBank/DDBJ databases">
        <authorList>
            <person name="Scholz U."/>
            <person name="Mascher M."/>
            <person name="Fiebig A."/>
        </authorList>
    </citation>
    <scope>NUCLEOTIDE SEQUENCE</scope>
</reference>
<dbReference type="EMBL" id="LR746278">
    <property type="protein sequence ID" value="CAA7408873.1"/>
    <property type="molecule type" value="Genomic_DNA"/>
</dbReference>
<evidence type="ECO:0000313" key="2">
    <source>
        <dbReference type="EMBL" id="CAA2632556.1"/>
    </source>
</evidence>
<evidence type="ECO:0000256" key="1">
    <source>
        <dbReference type="SAM" id="MobiDB-lite"/>
    </source>
</evidence>
<feature type="region of interest" description="Disordered" evidence="1">
    <location>
        <begin position="138"/>
        <end position="157"/>
    </location>
</feature>
<gene>
    <name evidence="2" type="ORF">SI7747_15018163</name>
    <name evidence="3" type="ORF">SI8410_15019551</name>
</gene>
<feature type="compositionally biased region" description="Basic residues" evidence="1">
    <location>
        <begin position="143"/>
        <end position="157"/>
    </location>
</feature>
<evidence type="ECO:0000313" key="3">
    <source>
        <dbReference type="EMBL" id="CAA7408873.1"/>
    </source>
</evidence>
<dbReference type="AlphaFoldDB" id="A0A7I8LFQ9"/>
<name>A0A7I8LFQ9_SPIIN</name>
<dbReference type="Proteomes" id="UP000663760">
    <property type="component" value="Chromosome 15"/>
</dbReference>
<organism evidence="3 4">
    <name type="scientific">Spirodela intermedia</name>
    <name type="common">Intermediate duckweed</name>
    <dbReference type="NCBI Taxonomy" id="51605"/>
    <lineage>
        <taxon>Eukaryota</taxon>
        <taxon>Viridiplantae</taxon>
        <taxon>Streptophyta</taxon>
        <taxon>Embryophyta</taxon>
        <taxon>Tracheophyta</taxon>
        <taxon>Spermatophyta</taxon>
        <taxon>Magnoliopsida</taxon>
        <taxon>Liliopsida</taxon>
        <taxon>Araceae</taxon>
        <taxon>Lemnoideae</taxon>
        <taxon>Spirodela</taxon>
    </lineage>
</organism>
<proteinExistence type="predicted"/>
<accession>A0A7I8LFQ9</accession>
<keyword evidence="4" id="KW-1185">Reference proteome</keyword>